<dbReference type="SUPFAM" id="SSF143985">
    <property type="entry name" value="L,D-transpeptidase pre-catalytic domain-like"/>
    <property type="match status" value="1"/>
</dbReference>
<dbReference type="PANTHER" id="PTHR30582">
    <property type="entry name" value="L,D-TRANSPEPTIDASE"/>
    <property type="match status" value="1"/>
</dbReference>
<evidence type="ECO:0000256" key="1">
    <source>
        <dbReference type="ARBA" id="ARBA00004752"/>
    </source>
</evidence>
<gene>
    <name evidence="9" type="ORF">OCV69_04475</name>
</gene>
<dbReference type="Gene3D" id="3.10.20.800">
    <property type="match status" value="1"/>
</dbReference>
<dbReference type="CDD" id="cd16913">
    <property type="entry name" value="YkuD_like"/>
    <property type="match status" value="1"/>
</dbReference>
<dbReference type="InterPro" id="IPR038054">
    <property type="entry name" value="LD_TPept-like_central_sf"/>
</dbReference>
<proteinExistence type="predicted"/>
<evidence type="ECO:0000256" key="4">
    <source>
        <dbReference type="ARBA" id="ARBA00022984"/>
    </source>
</evidence>
<dbReference type="InterPro" id="IPR038063">
    <property type="entry name" value="Transpep_catalytic_dom"/>
</dbReference>
<name>A0ABT2UZC0_9FIRM</name>
<evidence type="ECO:0000313" key="10">
    <source>
        <dbReference type="Proteomes" id="UP001652395"/>
    </source>
</evidence>
<dbReference type="Pfam" id="PF12229">
    <property type="entry name" value="PG_binding_4"/>
    <property type="match status" value="2"/>
</dbReference>
<dbReference type="RefSeq" id="WP_262562998.1">
    <property type="nucleotide sequence ID" value="NZ_JAOQJF010000006.1"/>
</dbReference>
<keyword evidence="4 6" id="KW-0573">Peptidoglycan synthesis</keyword>
<dbReference type="Gene3D" id="2.40.440.10">
    <property type="entry name" value="L,D-transpeptidase catalytic domain-like"/>
    <property type="match status" value="1"/>
</dbReference>
<keyword evidence="7" id="KW-0732">Signal</keyword>
<evidence type="ECO:0000256" key="3">
    <source>
        <dbReference type="ARBA" id="ARBA00022960"/>
    </source>
</evidence>
<dbReference type="InterPro" id="IPR050979">
    <property type="entry name" value="LD-transpeptidase"/>
</dbReference>
<dbReference type="InterPro" id="IPR022029">
    <property type="entry name" value="YoaR-like_PG-bd"/>
</dbReference>
<evidence type="ECO:0000256" key="5">
    <source>
        <dbReference type="ARBA" id="ARBA00023316"/>
    </source>
</evidence>
<dbReference type="PROSITE" id="PS52029">
    <property type="entry name" value="LD_TPASE"/>
    <property type="match status" value="1"/>
</dbReference>
<feature type="chain" id="PRO_5045170547" evidence="7">
    <location>
        <begin position="28"/>
        <end position="467"/>
    </location>
</feature>
<feature type="signal peptide" evidence="7">
    <location>
        <begin position="1"/>
        <end position="27"/>
    </location>
</feature>
<dbReference type="PANTHER" id="PTHR30582:SF33">
    <property type="entry name" value="EXPORTED PROTEIN"/>
    <property type="match status" value="1"/>
</dbReference>
<evidence type="ECO:0000256" key="2">
    <source>
        <dbReference type="ARBA" id="ARBA00022679"/>
    </source>
</evidence>
<protein>
    <submittedName>
        <fullName evidence="9">L,D-transpeptidase/peptidoglycan binding protein</fullName>
    </submittedName>
</protein>
<sequence>MRRNEKLLAVMAAALMTTAAVSFQAMAAVDTDFHRFVVGTIINGVPVSGMTTADAEAYIEGYFNGGYTLEIEDTEGVREVITDTSIGYTVDVTGDLEAILKEENDGGRVSGPGVEHRYTVDAELKYDEAALRALLENMAFVKNASPTSDAYITPYEEGKAFSIVPEVQGTEIDMDKLMAAVKEALNSQTRLLKVENLDCYKTVQVTSDNADLNQMCANLNRYKDINITYVFGDQQEILPGLEAVKWIDGVSGSAIQVNQQKVAEYVKYLADKYDTYGKPHTFTSTSGRQVSVNGDYGWQINQAEEAVALTRMVQNGTNQTREPAYSRTAASRTGNDFGTTYVEVDMGLQHIYMYENGTLIAEAPIVTGNVSRGWTTPEGLYTLYYKERDRVLRGPKRADGTYSYESPVSYWMPFNGGIGLHDANWRGKFGGEIYKNNGSHGCINIPPKTAAVIFEHAYKGIPILCFY</sequence>
<dbReference type="SUPFAM" id="SSF141523">
    <property type="entry name" value="L,D-transpeptidase catalytic domain-like"/>
    <property type="match status" value="1"/>
</dbReference>
<reference evidence="9 10" key="1">
    <citation type="journal article" date="2021" name="ISME Commun">
        <title>Automated analysis of genomic sequences facilitates high-throughput and comprehensive description of bacteria.</title>
        <authorList>
            <person name="Hitch T.C.A."/>
        </authorList>
    </citation>
    <scope>NUCLEOTIDE SEQUENCE [LARGE SCALE GENOMIC DNA]</scope>
    <source>
        <strain evidence="10">f_CCE</strain>
    </source>
</reference>
<evidence type="ECO:0000313" key="9">
    <source>
        <dbReference type="EMBL" id="MCU6799197.1"/>
    </source>
</evidence>
<keyword evidence="10" id="KW-1185">Reference proteome</keyword>
<evidence type="ECO:0000259" key="8">
    <source>
        <dbReference type="PROSITE" id="PS52029"/>
    </source>
</evidence>
<feature type="domain" description="L,D-TPase catalytic" evidence="8">
    <location>
        <begin position="340"/>
        <end position="466"/>
    </location>
</feature>
<keyword evidence="3 6" id="KW-0133">Cell shape</keyword>
<dbReference type="Pfam" id="PF03734">
    <property type="entry name" value="YkuD"/>
    <property type="match status" value="1"/>
</dbReference>
<dbReference type="EMBL" id="JAOQJF010000006">
    <property type="protein sequence ID" value="MCU6799197.1"/>
    <property type="molecule type" value="Genomic_DNA"/>
</dbReference>
<keyword evidence="2" id="KW-0808">Transferase</keyword>
<feature type="active site" description="Proton donor/acceptor" evidence="6">
    <location>
        <position position="421"/>
    </location>
</feature>
<dbReference type="Proteomes" id="UP001652395">
    <property type="component" value="Unassembled WGS sequence"/>
</dbReference>
<evidence type="ECO:0000256" key="7">
    <source>
        <dbReference type="SAM" id="SignalP"/>
    </source>
</evidence>
<comment type="pathway">
    <text evidence="1 6">Cell wall biogenesis; peptidoglycan biosynthesis.</text>
</comment>
<accession>A0ABT2UZC0</accession>
<feature type="active site" description="Nucleophile" evidence="6">
    <location>
        <position position="442"/>
    </location>
</feature>
<keyword evidence="5 6" id="KW-0961">Cell wall biogenesis/degradation</keyword>
<comment type="caution">
    <text evidence="9">The sequence shown here is derived from an EMBL/GenBank/DDBJ whole genome shotgun (WGS) entry which is preliminary data.</text>
</comment>
<evidence type="ECO:0000256" key="6">
    <source>
        <dbReference type="PROSITE-ProRule" id="PRU01373"/>
    </source>
</evidence>
<organism evidence="9 10">
    <name type="scientific">Alitiscatomonas aceti</name>
    <dbReference type="NCBI Taxonomy" id="2981724"/>
    <lineage>
        <taxon>Bacteria</taxon>
        <taxon>Bacillati</taxon>
        <taxon>Bacillota</taxon>
        <taxon>Clostridia</taxon>
        <taxon>Lachnospirales</taxon>
        <taxon>Lachnospiraceae</taxon>
        <taxon>Alitiscatomonas</taxon>
    </lineage>
</organism>
<dbReference type="InterPro" id="IPR005490">
    <property type="entry name" value="LD_TPept_cat_dom"/>
</dbReference>